<dbReference type="PANTHER" id="PTHR48475">
    <property type="entry name" value="RIBONUCLEASE H"/>
    <property type="match status" value="1"/>
</dbReference>
<protein>
    <recommendedName>
        <fullName evidence="1">RNase H type-1 domain-containing protein</fullName>
    </recommendedName>
</protein>
<dbReference type="SUPFAM" id="SSF53098">
    <property type="entry name" value="Ribonuclease H-like"/>
    <property type="match status" value="1"/>
</dbReference>
<dbReference type="InterPro" id="IPR002156">
    <property type="entry name" value="RNaseH_domain"/>
</dbReference>
<keyword evidence="3" id="KW-1185">Reference proteome</keyword>
<dbReference type="EMBL" id="JAINDJ010000004">
    <property type="protein sequence ID" value="KAG9450311.1"/>
    <property type="molecule type" value="Genomic_DNA"/>
</dbReference>
<evidence type="ECO:0000313" key="2">
    <source>
        <dbReference type="EMBL" id="KAG9450311.1"/>
    </source>
</evidence>
<dbReference type="Proteomes" id="UP000825729">
    <property type="component" value="Unassembled WGS sequence"/>
</dbReference>
<sequence length="154" mass="17230">MYFDGVERSNGAGAGVLFISSKKDLLQYSFVLTQNCSNNEAEYQAILLSLGMAVEMKLPQLEIYGDSALVIKQLTGEFEVKKLELMPFRRYVGDLLAQILETSLHYVPESKNGPAEALAGITASLAYFDEWLNRVQSCQRWVTPPLAEEEAEEE</sequence>
<name>A0AAV7ER66_ARIFI</name>
<dbReference type="InterPro" id="IPR036397">
    <property type="entry name" value="RNaseH_sf"/>
</dbReference>
<dbReference type="Gene3D" id="3.30.420.10">
    <property type="entry name" value="Ribonuclease H-like superfamily/Ribonuclease H"/>
    <property type="match status" value="1"/>
</dbReference>
<dbReference type="CDD" id="cd09279">
    <property type="entry name" value="RNase_HI_like"/>
    <property type="match status" value="1"/>
</dbReference>
<organism evidence="2 3">
    <name type="scientific">Aristolochia fimbriata</name>
    <name type="common">White veined hardy Dutchman's pipe vine</name>
    <dbReference type="NCBI Taxonomy" id="158543"/>
    <lineage>
        <taxon>Eukaryota</taxon>
        <taxon>Viridiplantae</taxon>
        <taxon>Streptophyta</taxon>
        <taxon>Embryophyta</taxon>
        <taxon>Tracheophyta</taxon>
        <taxon>Spermatophyta</taxon>
        <taxon>Magnoliopsida</taxon>
        <taxon>Magnoliidae</taxon>
        <taxon>Piperales</taxon>
        <taxon>Aristolochiaceae</taxon>
        <taxon>Aristolochia</taxon>
    </lineage>
</organism>
<dbReference type="InterPro" id="IPR012337">
    <property type="entry name" value="RNaseH-like_sf"/>
</dbReference>
<proteinExistence type="predicted"/>
<evidence type="ECO:0000313" key="3">
    <source>
        <dbReference type="Proteomes" id="UP000825729"/>
    </source>
</evidence>
<dbReference type="GO" id="GO:0003676">
    <property type="term" value="F:nucleic acid binding"/>
    <property type="evidence" value="ECO:0007669"/>
    <property type="project" value="InterPro"/>
</dbReference>
<feature type="domain" description="RNase H type-1" evidence="1">
    <location>
        <begin position="3"/>
        <end position="119"/>
    </location>
</feature>
<dbReference type="GO" id="GO:0004523">
    <property type="term" value="F:RNA-DNA hybrid ribonuclease activity"/>
    <property type="evidence" value="ECO:0007669"/>
    <property type="project" value="InterPro"/>
</dbReference>
<comment type="caution">
    <text evidence="2">The sequence shown here is derived from an EMBL/GenBank/DDBJ whole genome shotgun (WGS) entry which is preliminary data.</text>
</comment>
<reference evidence="2 3" key="1">
    <citation type="submission" date="2021-07" db="EMBL/GenBank/DDBJ databases">
        <title>The Aristolochia fimbriata genome: insights into angiosperm evolution, floral development and chemical biosynthesis.</title>
        <authorList>
            <person name="Jiao Y."/>
        </authorList>
    </citation>
    <scope>NUCLEOTIDE SEQUENCE [LARGE SCALE GENOMIC DNA]</scope>
    <source>
        <strain evidence="2">IBCAS-2021</strain>
        <tissue evidence="2">Leaf</tissue>
    </source>
</reference>
<gene>
    <name evidence="2" type="ORF">H6P81_010276</name>
</gene>
<accession>A0AAV7ER66</accession>
<dbReference type="Pfam" id="PF13456">
    <property type="entry name" value="RVT_3"/>
    <property type="match status" value="1"/>
</dbReference>
<evidence type="ECO:0000259" key="1">
    <source>
        <dbReference type="Pfam" id="PF13456"/>
    </source>
</evidence>
<dbReference type="PANTHER" id="PTHR48475:SF1">
    <property type="entry name" value="RNASE H TYPE-1 DOMAIN-CONTAINING PROTEIN"/>
    <property type="match status" value="1"/>
</dbReference>
<dbReference type="AlphaFoldDB" id="A0AAV7ER66"/>